<evidence type="ECO:0000256" key="5">
    <source>
        <dbReference type="PIRSR" id="PIRSR602401-1"/>
    </source>
</evidence>
<dbReference type="InterPro" id="IPR036396">
    <property type="entry name" value="Cyt_P450_sf"/>
</dbReference>
<dbReference type="AlphaFoldDB" id="A0A2L2TLM8"/>
<dbReference type="STRING" id="56646.A0A2L2TLM8"/>
<evidence type="ECO:0000256" key="2">
    <source>
        <dbReference type="ARBA" id="ARBA00022723"/>
    </source>
</evidence>
<evidence type="ECO:0000256" key="6">
    <source>
        <dbReference type="RuleBase" id="RU000461"/>
    </source>
</evidence>
<proteinExistence type="inferred from homology"/>
<comment type="similarity">
    <text evidence="1 6">Belongs to the cytochrome P450 family.</text>
</comment>
<dbReference type="SUPFAM" id="SSF48264">
    <property type="entry name" value="Cytochrome P450"/>
    <property type="match status" value="1"/>
</dbReference>
<evidence type="ECO:0000256" key="7">
    <source>
        <dbReference type="SAM" id="SignalP"/>
    </source>
</evidence>
<evidence type="ECO:0008006" key="10">
    <source>
        <dbReference type="Google" id="ProtNLM"/>
    </source>
</evidence>
<dbReference type="InterPro" id="IPR002401">
    <property type="entry name" value="Cyt_P450_E_grp-I"/>
</dbReference>
<evidence type="ECO:0000256" key="4">
    <source>
        <dbReference type="ARBA" id="ARBA00023004"/>
    </source>
</evidence>
<dbReference type="Proteomes" id="UP000245910">
    <property type="component" value="Chromosome III"/>
</dbReference>
<dbReference type="PANTHER" id="PTHR46300">
    <property type="entry name" value="P450, PUTATIVE (EUROFUNG)-RELATED-RELATED"/>
    <property type="match status" value="1"/>
</dbReference>
<protein>
    <recommendedName>
        <fullName evidence="10">Cytochrome P450</fullName>
    </recommendedName>
</protein>
<dbReference type="GO" id="GO:0004497">
    <property type="term" value="F:monooxygenase activity"/>
    <property type="evidence" value="ECO:0007669"/>
    <property type="project" value="UniProtKB-KW"/>
</dbReference>
<keyword evidence="2 5" id="KW-0479">Metal-binding</keyword>
<dbReference type="PRINTS" id="PR00463">
    <property type="entry name" value="EP450I"/>
</dbReference>
<dbReference type="EMBL" id="LN649231">
    <property type="protein sequence ID" value="CEI69103.1"/>
    <property type="molecule type" value="Genomic_DNA"/>
</dbReference>
<evidence type="ECO:0000313" key="9">
    <source>
        <dbReference type="Proteomes" id="UP000245910"/>
    </source>
</evidence>
<keyword evidence="4 5" id="KW-0408">Iron</keyword>
<keyword evidence="7" id="KW-0732">Signal</keyword>
<dbReference type="Pfam" id="PF00067">
    <property type="entry name" value="p450"/>
    <property type="match status" value="2"/>
</dbReference>
<dbReference type="PANTHER" id="PTHR46300:SF5">
    <property type="entry name" value="CYTOCHROME P450"/>
    <property type="match status" value="1"/>
</dbReference>
<reference evidence="9" key="1">
    <citation type="submission" date="2014-10" db="EMBL/GenBank/DDBJ databases">
        <authorList>
            <person name="King R."/>
        </authorList>
    </citation>
    <scope>NUCLEOTIDE SEQUENCE [LARGE SCALE GENOMIC DNA]</scope>
    <source>
        <strain evidence="9">A3/5</strain>
    </source>
</reference>
<dbReference type="CDD" id="cd11065">
    <property type="entry name" value="CYP64-like"/>
    <property type="match status" value="1"/>
</dbReference>
<keyword evidence="9" id="KW-1185">Reference proteome</keyword>
<dbReference type="PROSITE" id="PS00086">
    <property type="entry name" value="CYTOCHROME_P450"/>
    <property type="match status" value="1"/>
</dbReference>
<keyword evidence="3 6" id="KW-0560">Oxidoreductase</keyword>
<dbReference type="GO" id="GO:0020037">
    <property type="term" value="F:heme binding"/>
    <property type="evidence" value="ECO:0007669"/>
    <property type="project" value="InterPro"/>
</dbReference>
<evidence type="ECO:0000256" key="1">
    <source>
        <dbReference type="ARBA" id="ARBA00010617"/>
    </source>
</evidence>
<dbReference type="InterPro" id="IPR017972">
    <property type="entry name" value="Cyt_P450_CS"/>
</dbReference>
<feature type="binding site" description="axial binding residue" evidence="5">
    <location>
        <position position="462"/>
    </location>
    <ligand>
        <name>heme</name>
        <dbReference type="ChEBI" id="CHEBI:30413"/>
    </ligand>
    <ligandPart>
        <name>Fe</name>
        <dbReference type="ChEBI" id="CHEBI:18248"/>
    </ligandPart>
</feature>
<dbReference type="InterPro" id="IPR001128">
    <property type="entry name" value="Cyt_P450"/>
</dbReference>
<sequence>MLGPALFLTGLLIFWAHKHFQPTLPLPPGPPSEFLLGHTRVIPKENAAKVYSRWSKEYSEFAFQKLDNRPLTLASKDSDIIHVRSLGRSTIVLHSAEVAKDILEKKGANFCDRPRFTLLEVMGWGKTLTFLPFGKSWQMHRKLLQTTFSNTNSRQFYNLQRDEAHRTVKAIMTRPGTWETSLRRFAVAIVLQVSYGTEVSSDDDPYIRIANDAMYATGNGGVPANSVVDLVPFIRYLPDWLVNDWSLRFARQWRWAITKLHEVPFAAAQAERFSANTSLAHQLLRSYEYNQSQGKNQKWSLDDIKGAAGAVFIAGADTTWATCVIFVLNMVLHPEIQKKAQDELDAVIGPGKLPEFSDRSYLPYIEHIVQEIYSIPHADNEYTWKDGHRWLLLHAVGIPHKSLHDDVYQGMFIPKGTVVYANSYAIAHDERVYKAPHDFNPDRYSAGEPYPVGNFGFGRRICVGRFLADNSVWVMVATMLSTLNFCKQVAQDGRPIEPRVRFTNGGTWSGNPSPQLIDPCFYLGPTVP</sequence>
<organism evidence="8 9">
    <name type="scientific">Fusarium venenatum</name>
    <dbReference type="NCBI Taxonomy" id="56646"/>
    <lineage>
        <taxon>Eukaryota</taxon>
        <taxon>Fungi</taxon>
        <taxon>Dikarya</taxon>
        <taxon>Ascomycota</taxon>
        <taxon>Pezizomycotina</taxon>
        <taxon>Sordariomycetes</taxon>
        <taxon>Hypocreomycetidae</taxon>
        <taxon>Hypocreales</taxon>
        <taxon>Nectriaceae</taxon>
        <taxon>Fusarium</taxon>
    </lineage>
</organism>
<comment type="cofactor">
    <cofactor evidence="5">
        <name>heme</name>
        <dbReference type="ChEBI" id="CHEBI:30413"/>
    </cofactor>
</comment>
<keyword evidence="5 6" id="KW-0349">Heme</keyword>
<dbReference type="GO" id="GO:0005506">
    <property type="term" value="F:iron ion binding"/>
    <property type="evidence" value="ECO:0007669"/>
    <property type="project" value="InterPro"/>
</dbReference>
<dbReference type="GO" id="GO:0016705">
    <property type="term" value="F:oxidoreductase activity, acting on paired donors, with incorporation or reduction of molecular oxygen"/>
    <property type="evidence" value="ECO:0007669"/>
    <property type="project" value="InterPro"/>
</dbReference>
<feature type="signal peptide" evidence="7">
    <location>
        <begin position="1"/>
        <end position="25"/>
    </location>
</feature>
<evidence type="ECO:0000256" key="3">
    <source>
        <dbReference type="ARBA" id="ARBA00023002"/>
    </source>
</evidence>
<keyword evidence="6" id="KW-0503">Monooxygenase</keyword>
<dbReference type="Gene3D" id="1.10.630.10">
    <property type="entry name" value="Cytochrome P450"/>
    <property type="match status" value="1"/>
</dbReference>
<evidence type="ECO:0000313" key="8">
    <source>
        <dbReference type="EMBL" id="CEI69103.1"/>
    </source>
</evidence>
<name>A0A2L2TLM8_9HYPO</name>
<feature type="chain" id="PRO_5015005515" description="Cytochrome P450" evidence="7">
    <location>
        <begin position="26"/>
        <end position="528"/>
    </location>
</feature>
<dbReference type="InterPro" id="IPR050364">
    <property type="entry name" value="Cytochrome_P450_fung"/>
</dbReference>
<accession>A0A2L2TLM8</accession>